<dbReference type="EMBL" id="JAACJM010000010">
    <property type="protein sequence ID" value="KAF5370713.1"/>
    <property type="molecule type" value="Genomic_DNA"/>
</dbReference>
<comment type="caution">
    <text evidence="2">The sequence shown here is derived from an EMBL/GenBank/DDBJ whole genome shotgun (WGS) entry which is preliminary data.</text>
</comment>
<evidence type="ECO:0000313" key="2">
    <source>
        <dbReference type="EMBL" id="KAF5370713.1"/>
    </source>
</evidence>
<proteinExistence type="predicted"/>
<dbReference type="Proteomes" id="UP000559256">
    <property type="component" value="Unassembled WGS sequence"/>
</dbReference>
<protein>
    <recommendedName>
        <fullName evidence="1">XPG-I domain-containing protein</fullName>
    </recommendedName>
</protein>
<gene>
    <name evidence="2" type="ORF">D9758_002096</name>
</gene>
<evidence type="ECO:0000259" key="1">
    <source>
        <dbReference type="Pfam" id="PF00867"/>
    </source>
</evidence>
<dbReference type="GO" id="GO:0004518">
    <property type="term" value="F:nuclease activity"/>
    <property type="evidence" value="ECO:0007669"/>
    <property type="project" value="InterPro"/>
</dbReference>
<dbReference type="Pfam" id="PF00867">
    <property type="entry name" value="XPG_I"/>
    <property type="match status" value="1"/>
</dbReference>
<keyword evidence="3" id="KW-1185">Reference proteome</keyword>
<name>A0A8H5GT32_9AGAR</name>
<evidence type="ECO:0000313" key="3">
    <source>
        <dbReference type="Proteomes" id="UP000559256"/>
    </source>
</evidence>
<organism evidence="2 3">
    <name type="scientific">Tetrapyrgos nigripes</name>
    <dbReference type="NCBI Taxonomy" id="182062"/>
    <lineage>
        <taxon>Eukaryota</taxon>
        <taxon>Fungi</taxon>
        <taxon>Dikarya</taxon>
        <taxon>Basidiomycota</taxon>
        <taxon>Agaricomycotina</taxon>
        <taxon>Agaricomycetes</taxon>
        <taxon>Agaricomycetidae</taxon>
        <taxon>Agaricales</taxon>
        <taxon>Marasmiineae</taxon>
        <taxon>Marasmiaceae</taxon>
        <taxon>Tetrapyrgos</taxon>
    </lineage>
</organism>
<dbReference type="OrthoDB" id="2959108at2759"/>
<dbReference type="InterPro" id="IPR006086">
    <property type="entry name" value="XPG-I_dom"/>
</dbReference>
<dbReference type="Gene3D" id="3.40.50.1010">
    <property type="entry name" value="5'-nuclease"/>
    <property type="match status" value="1"/>
</dbReference>
<sequence>MPSVRWDHLSILNVADSLPGKVEAELARLNGSGVINAVVSASDDVVTFLFGAQTVIKNFSPTLFGNRSNPATNANDKATGSHVSIIMCKRDFDLTRGEWFLLHYSLEGIMMKLGPKAAYGLASSEPSFTPQRPQSISVRGRGTVQREIHGTLISDEHNIGRAGSVVEFMFILADVESLFSSTHYLEDAIDSNVSSHHLDGGMYQVVPMWNGASSLANEEQAT</sequence>
<reference evidence="2 3" key="1">
    <citation type="journal article" date="2020" name="ISME J.">
        <title>Uncovering the hidden diversity of litter-decomposition mechanisms in mushroom-forming fungi.</title>
        <authorList>
            <person name="Floudas D."/>
            <person name="Bentzer J."/>
            <person name="Ahren D."/>
            <person name="Johansson T."/>
            <person name="Persson P."/>
            <person name="Tunlid A."/>
        </authorList>
    </citation>
    <scope>NUCLEOTIDE SEQUENCE [LARGE SCALE GENOMIC DNA]</scope>
    <source>
        <strain evidence="2 3">CBS 291.85</strain>
    </source>
</reference>
<feature type="domain" description="XPG-I" evidence="1">
    <location>
        <begin position="20"/>
        <end position="79"/>
    </location>
</feature>
<accession>A0A8H5GT32</accession>
<dbReference type="AlphaFoldDB" id="A0A8H5GT32"/>